<evidence type="ECO:0000313" key="2">
    <source>
        <dbReference type="EMBL" id="KPU42709.1"/>
    </source>
</evidence>
<dbReference type="Pfam" id="PF08378">
    <property type="entry name" value="NERD"/>
    <property type="match status" value="1"/>
</dbReference>
<proteinExistence type="predicted"/>
<evidence type="ECO:0000259" key="1">
    <source>
        <dbReference type="PROSITE" id="PS50965"/>
    </source>
</evidence>
<name>A0A0P8W4L1_9CLOT</name>
<reference evidence="2 3" key="1">
    <citation type="submission" date="2015-09" db="EMBL/GenBank/DDBJ databases">
        <title>Genome sequence of Oxobacter pfennigii DSM 3222.</title>
        <authorList>
            <person name="Poehlein A."/>
            <person name="Bengelsdorf F.R."/>
            <person name="Schiel-Bengelsdorf B."/>
            <person name="Duerre P."/>
            <person name="Daniel R."/>
        </authorList>
    </citation>
    <scope>NUCLEOTIDE SEQUENCE [LARGE SCALE GENOMIC DNA]</scope>
    <source>
        <strain evidence="2 3">DSM 3222</strain>
    </source>
</reference>
<feature type="domain" description="NERD" evidence="1">
    <location>
        <begin position="42"/>
        <end position="159"/>
    </location>
</feature>
<dbReference type="PROSITE" id="PS50965">
    <property type="entry name" value="NERD"/>
    <property type="match status" value="1"/>
</dbReference>
<dbReference type="InterPro" id="IPR011528">
    <property type="entry name" value="NERD"/>
</dbReference>
<comment type="caution">
    <text evidence="2">The sequence shown here is derived from an EMBL/GenBank/DDBJ whole genome shotgun (WGS) entry which is preliminary data.</text>
</comment>
<dbReference type="OrthoDB" id="9813328at2"/>
<dbReference type="PATRIC" id="fig|36849.3.peg.3980"/>
<dbReference type="EMBL" id="LKET01000056">
    <property type="protein sequence ID" value="KPU42709.1"/>
    <property type="molecule type" value="Genomic_DNA"/>
</dbReference>
<dbReference type="Proteomes" id="UP000050326">
    <property type="component" value="Unassembled WGS sequence"/>
</dbReference>
<gene>
    <name evidence="2" type="ORF">OXPF_37630</name>
</gene>
<protein>
    <submittedName>
        <fullName evidence="2">Nuclease-related domain protein</fullName>
    </submittedName>
</protein>
<evidence type="ECO:0000313" key="3">
    <source>
        <dbReference type="Proteomes" id="UP000050326"/>
    </source>
</evidence>
<dbReference type="AlphaFoldDB" id="A0A0P8W4L1"/>
<sequence>MILILLPIIVAIIYFYFDKKKYDKSEYKEASGITYFKAMTDDGYRGENLTYVTLQGIQGYHKTLVNAYIPKEKGGTTELDIVFIHQTGIYVLESKNYSGWIFGNEKNKYWAQTFKTGRKERFANPIWQNNLHINSLSKLLNIDKEYMRSIIVFSQRCTLKSIEINSSAIKVINRNNLIRVINEYVCTSNAVFTKRDIDDFYNIINKFTHASAKLKKEHIKAIGYNK</sequence>
<dbReference type="STRING" id="36849.OXPF_37630"/>
<dbReference type="RefSeq" id="WP_054876734.1">
    <property type="nucleotide sequence ID" value="NZ_LKET01000056.1"/>
</dbReference>
<organism evidence="2 3">
    <name type="scientific">Oxobacter pfennigii</name>
    <dbReference type="NCBI Taxonomy" id="36849"/>
    <lineage>
        <taxon>Bacteria</taxon>
        <taxon>Bacillati</taxon>
        <taxon>Bacillota</taxon>
        <taxon>Clostridia</taxon>
        <taxon>Eubacteriales</taxon>
        <taxon>Clostridiaceae</taxon>
        <taxon>Oxobacter</taxon>
    </lineage>
</organism>
<accession>A0A0P8W4L1</accession>
<keyword evidence="3" id="KW-1185">Reference proteome</keyword>